<dbReference type="OrthoDB" id="6251307at2759"/>
<dbReference type="AlphaFoldDB" id="A0A0L0BR12"/>
<dbReference type="EMBL" id="JRES01001498">
    <property type="protein sequence ID" value="KNC22446.1"/>
    <property type="molecule type" value="Genomic_DNA"/>
</dbReference>
<dbReference type="SUPFAM" id="SSF49899">
    <property type="entry name" value="Concanavalin A-like lectins/glucanases"/>
    <property type="match status" value="2"/>
</dbReference>
<evidence type="ECO:0000259" key="3">
    <source>
        <dbReference type="PROSITE" id="PS51304"/>
    </source>
</evidence>
<feature type="domain" description="Galectin" evidence="3">
    <location>
        <begin position="168"/>
        <end position="327"/>
    </location>
</feature>
<dbReference type="Proteomes" id="UP000037069">
    <property type="component" value="Unassembled WGS sequence"/>
</dbReference>
<dbReference type="Gene3D" id="2.60.120.200">
    <property type="match status" value="2"/>
</dbReference>
<comment type="caution">
    <text evidence="4">The sequence shown here is derived from an EMBL/GenBank/DDBJ whole genome shotgun (WGS) entry which is preliminary data.</text>
</comment>
<dbReference type="PROSITE" id="PS51304">
    <property type="entry name" value="GALECTIN"/>
    <property type="match status" value="2"/>
</dbReference>
<dbReference type="OMA" id="HIMTISA"/>
<dbReference type="GO" id="GO:0030246">
    <property type="term" value="F:carbohydrate binding"/>
    <property type="evidence" value="ECO:0007669"/>
    <property type="project" value="UniProtKB-UniRule"/>
</dbReference>
<keyword evidence="5" id="KW-1185">Reference proteome</keyword>
<gene>
    <name evidence="4" type="ORF">FF38_06951</name>
</gene>
<dbReference type="InterPro" id="IPR044156">
    <property type="entry name" value="Galectin-like"/>
</dbReference>
<evidence type="ECO:0000313" key="5">
    <source>
        <dbReference type="Proteomes" id="UP000037069"/>
    </source>
</evidence>
<name>A0A0L0BR12_LUCCU</name>
<dbReference type="InterPro" id="IPR013320">
    <property type="entry name" value="ConA-like_dom_sf"/>
</dbReference>
<dbReference type="PANTHER" id="PTHR11346">
    <property type="entry name" value="GALECTIN"/>
    <property type="match status" value="1"/>
</dbReference>
<dbReference type="InterPro" id="IPR001079">
    <property type="entry name" value="Galectin_CRD"/>
</dbReference>
<dbReference type="SMART" id="SM00908">
    <property type="entry name" value="Gal-bind_lectin"/>
    <property type="match status" value="2"/>
</dbReference>
<evidence type="ECO:0000313" key="4">
    <source>
        <dbReference type="EMBL" id="KNC22446.1"/>
    </source>
</evidence>
<evidence type="ECO:0000256" key="2">
    <source>
        <dbReference type="RuleBase" id="RU102079"/>
    </source>
</evidence>
<reference evidence="4 5" key="1">
    <citation type="journal article" date="2015" name="Nat. Commun.">
        <title>Lucilia cuprina genome unlocks parasitic fly biology to underpin future interventions.</title>
        <authorList>
            <person name="Anstead C.A."/>
            <person name="Korhonen P.K."/>
            <person name="Young N.D."/>
            <person name="Hall R.S."/>
            <person name="Jex A.R."/>
            <person name="Murali S.C."/>
            <person name="Hughes D.S."/>
            <person name="Lee S.F."/>
            <person name="Perry T."/>
            <person name="Stroehlein A.J."/>
            <person name="Ansell B.R."/>
            <person name="Breugelmans B."/>
            <person name="Hofmann A."/>
            <person name="Qu J."/>
            <person name="Dugan S."/>
            <person name="Lee S.L."/>
            <person name="Chao H."/>
            <person name="Dinh H."/>
            <person name="Han Y."/>
            <person name="Doddapaneni H.V."/>
            <person name="Worley K.C."/>
            <person name="Muzny D.M."/>
            <person name="Ioannidis P."/>
            <person name="Waterhouse R.M."/>
            <person name="Zdobnov E.M."/>
            <person name="James P.J."/>
            <person name="Bagnall N.H."/>
            <person name="Kotze A.C."/>
            <person name="Gibbs R.A."/>
            <person name="Richards S."/>
            <person name="Batterham P."/>
            <person name="Gasser R.B."/>
        </authorList>
    </citation>
    <scope>NUCLEOTIDE SEQUENCE [LARGE SCALE GENOMIC DNA]</scope>
    <source>
        <strain evidence="4 5">LS</strain>
        <tissue evidence="4">Full body</tissue>
    </source>
</reference>
<proteinExistence type="predicted"/>
<dbReference type="PANTHER" id="PTHR11346:SF189">
    <property type="entry name" value="GALECTIN"/>
    <property type="match status" value="1"/>
</dbReference>
<evidence type="ECO:0000256" key="1">
    <source>
        <dbReference type="ARBA" id="ARBA00022734"/>
    </source>
</evidence>
<feature type="domain" description="Galectin" evidence="3">
    <location>
        <begin position="11"/>
        <end position="149"/>
    </location>
</feature>
<dbReference type="Pfam" id="PF00337">
    <property type="entry name" value="Gal-bind_lectin"/>
    <property type="match status" value="2"/>
</dbReference>
<keyword evidence="1 2" id="KW-0430">Lectin</keyword>
<accession>A0A0L0BR12</accession>
<protein>
    <recommendedName>
        <fullName evidence="2">Galectin</fullName>
    </recommendedName>
</protein>
<organism evidence="4 5">
    <name type="scientific">Lucilia cuprina</name>
    <name type="common">Green bottle fly</name>
    <name type="synonym">Australian sheep blowfly</name>
    <dbReference type="NCBI Taxonomy" id="7375"/>
    <lineage>
        <taxon>Eukaryota</taxon>
        <taxon>Metazoa</taxon>
        <taxon>Ecdysozoa</taxon>
        <taxon>Arthropoda</taxon>
        <taxon>Hexapoda</taxon>
        <taxon>Insecta</taxon>
        <taxon>Pterygota</taxon>
        <taxon>Neoptera</taxon>
        <taxon>Endopterygota</taxon>
        <taxon>Diptera</taxon>
        <taxon>Brachycera</taxon>
        <taxon>Muscomorpha</taxon>
        <taxon>Oestroidea</taxon>
        <taxon>Calliphoridae</taxon>
        <taxon>Luciliinae</taxon>
        <taxon>Lucilia</taxon>
    </lineage>
</organism>
<sequence length="342" mass="39858">MSTTQMESPSFQANLLQPLQFGHILEICGKTQQDANRISINFGRNKISNNPFDDNDLDLQILLDFTQKLIIFTQFPSSDNNNNEIKDLVLADFLNDFKFYIMLAETKFYIALNNKPFVNFKYNHNLAKLQIQAVEITGKLDYIKQLDHHNYFPHIWPPIQIIEDYLDFSNDQPIPFKPGHIMTISARLGGNNNGRFIIQFRHARDNKRQELHVSVRFDTKKIIRNCKSRKEDDKLIFDDKEVDGFTFLSSRYGQEEIDDSSPFPFADFSKPFKLAIAFCEIEFRLAKDGQFLFNYKYRSPNILPFVMGPKIFGTNGVYVRVSAVEHLTLEDAQCKEFEKYSV</sequence>